<accession>A0A117SY98</accession>
<feature type="compositionally biased region" description="Basic and acidic residues" evidence="2">
    <location>
        <begin position="1"/>
        <end position="14"/>
    </location>
</feature>
<dbReference type="EMBL" id="LPVJ01000011">
    <property type="protein sequence ID" value="KUO96620.1"/>
    <property type="molecule type" value="Genomic_DNA"/>
</dbReference>
<dbReference type="GO" id="GO:0003677">
    <property type="term" value="F:DNA binding"/>
    <property type="evidence" value="ECO:0007669"/>
    <property type="project" value="UniProtKB-KW"/>
</dbReference>
<evidence type="ECO:0000256" key="1">
    <source>
        <dbReference type="ARBA" id="ARBA00023125"/>
    </source>
</evidence>
<evidence type="ECO:0000259" key="3">
    <source>
        <dbReference type="PROSITE" id="PS50995"/>
    </source>
</evidence>
<dbReference type="PANTHER" id="PTHR33164:SF43">
    <property type="entry name" value="HTH-TYPE TRANSCRIPTIONAL REPRESSOR YETL"/>
    <property type="match status" value="1"/>
</dbReference>
<dbReference type="OrthoDB" id="166070at2"/>
<dbReference type="GO" id="GO:0003700">
    <property type="term" value="F:DNA-binding transcription factor activity"/>
    <property type="evidence" value="ECO:0007669"/>
    <property type="project" value="InterPro"/>
</dbReference>
<feature type="region of interest" description="Disordered" evidence="2">
    <location>
        <begin position="1"/>
        <end position="20"/>
    </location>
</feature>
<gene>
    <name evidence="4" type="ORF">ATW55_00640</name>
</gene>
<dbReference type="RefSeq" id="WP_067713483.1">
    <property type="nucleotide sequence ID" value="NZ_LPVJ01000011.1"/>
</dbReference>
<evidence type="ECO:0000313" key="4">
    <source>
        <dbReference type="EMBL" id="KUO96620.1"/>
    </source>
</evidence>
<comment type="caution">
    <text evidence="4">The sequence shown here is derived from an EMBL/GenBank/DDBJ whole genome shotgun (WGS) entry which is preliminary data.</text>
</comment>
<dbReference type="InterPro" id="IPR036388">
    <property type="entry name" value="WH-like_DNA-bd_sf"/>
</dbReference>
<dbReference type="Proteomes" id="UP000053557">
    <property type="component" value="Unassembled WGS sequence"/>
</dbReference>
<dbReference type="GO" id="GO:0006950">
    <property type="term" value="P:response to stress"/>
    <property type="evidence" value="ECO:0007669"/>
    <property type="project" value="TreeGrafter"/>
</dbReference>
<feature type="domain" description="HTH marR-type" evidence="3">
    <location>
        <begin position="39"/>
        <end position="172"/>
    </location>
</feature>
<dbReference type="SMART" id="SM00347">
    <property type="entry name" value="HTH_MARR"/>
    <property type="match status" value="1"/>
</dbReference>
<keyword evidence="5" id="KW-1185">Reference proteome</keyword>
<dbReference type="Gene3D" id="1.10.10.10">
    <property type="entry name" value="Winged helix-like DNA-binding domain superfamily/Winged helix DNA-binding domain"/>
    <property type="match status" value="1"/>
</dbReference>
<organism evidence="4 5">
    <name type="scientific">Ferroacidibacillus organovorans</name>
    <dbReference type="NCBI Taxonomy" id="1765683"/>
    <lineage>
        <taxon>Bacteria</taxon>
        <taxon>Bacillati</taxon>
        <taxon>Bacillota</taxon>
        <taxon>Bacilli</taxon>
        <taxon>Bacillales</taxon>
        <taxon>Alicyclobacillaceae</taxon>
        <taxon>Ferroacidibacillus</taxon>
    </lineage>
</organism>
<dbReference type="Pfam" id="PF01047">
    <property type="entry name" value="MarR"/>
    <property type="match status" value="1"/>
</dbReference>
<protein>
    <recommendedName>
        <fullName evidence="3">HTH marR-type domain-containing protein</fullName>
    </recommendedName>
</protein>
<proteinExistence type="predicted"/>
<reference evidence="4 5" key="1">
    <citation type="submission" date="2015-12" db="EMBL/GenBank/DDBJ databases">
        <title>Draft genome sequence of Acidibacillus ferrooxidans ITV001, isolated from a chalcopyrite acid mine drainage site in Brazil.</title>
        <authorList>
            <person name="Dall'Agnol H."/>
            <person name="Nancucheo I."/>
            <person name="Johnson B."/>
            <person name="Oliveira R."/>
            <person name="Leite L."/>
            <person name="Pylro V."/>
            <person name="Nunes G.L."/>
            <person name="Tzotzos G."/>
            <person name="Fernandes G.R."/>
            <person name="Dutra J."/>
            <person name="Orellana S.C."/>
            <person name="Oliveira G."/>
        </authorList>
    </citation>
    <scope>NUCLEOTIDE SEQUENCE [LARGE SCALE GENOMIC DNA]</scope>
    <source>
        <strain evidence="5">ITV01</strain>
    </source>
</reference>
<dbReference type="PANTHER" id="PTHR33164">
    <property type="entry name" value="TRANSCRIPTIONAL REGULATOR, MARR FAMILY"/>
    <property type="match status" value="1"/>
</dbReference>
<keyword evidence="1" id="KW-0238">DNA-binding</keyword>
<dbReference type="InterPro" id="IPR036390">
    <property type="entry name" value="WH_DNA-bd_sf"/>
</dbReference>
<evidence type="ECO:0000313" key="5">
    <source>
        <dbReference type="Proteomes" id="UP000053557"/>
    </source>
</evidence>
<dbReference type="SUPFAM" id="SSF46785">
    <property type="entry name" value="Winged helix' DNA-binding domain"/>
    <property type="match status" value="1"/>
</dbReference>
<sequence length="178" mass="20200">MREQETDCSRRQEEEQQSADALLTEERVPCGKEILPNGIQDLDIVIYDLLKDLELQLLGSEPELHGITPKQTILLRKVRQVSRATASQIGEMMGITSGPVTTLTHGLVEKQLLARAVDEDDRRVVWFTLTERGEALIREVIAHRQANVQAFLGALPAHSRDDFYRLYSDVRNALKLLR</sequence>
<dbReference type="AlphaFoldDB" id="A0A117SY98"/>
<dbReference type="InterPro" id="IPR039422">
    <property type="entry name" value="MarR/SlyA-like"/>
</dbReference>
<dbReference type="PROSITE" id="PS50995">
    <property type="entry name" value="HTH_MARR_2"/>
    <property type="match status" value="1"/>
</dbReference>
<name>A0A117SY98_9BACL</name>
<evidence type="ECO:0000256" key="2">
    <source>
        <dbReference type="SAM" id="MobiDB-lite"/>
    </source>
</evidence>
<dbReference type="InterPro" id="IPR000835">
    <property type="entry name" value="HTH_MarR-typ"/>
</dbReference>